<name>A0ABR7D9Q7_9CLOT</name>
<dbReference type="SUPFAM" id="SSF69360">
    <property type="entry name" value="Cell wall binding repeat"/>
    <property type="match status" value="1"/>
</dbReference>
<keyword evidence="2" id="KW-1185">Reference proteome</keyword>
<comment type="caution">
    <text evidence="1">The sequence shown here is derived from an EMBL/GenBank/DDBJ whole genome shotgun (WGS) entry which is preliminary data.</text>
</comment>
<protein>
    <submittedName>
        <fullName evidence="1">Uncharacterized protein</fullName>
    </submittedName>
</protein>
<proteinExistence type="predicted"/>
<gene>
    <name evidence="1" type="ORF">H8S20_04135</name>
</gene>
<dbReference type="Proteomes" id="UP000596929">
    <property type="component" value="Unassembled WGS sequence"/>
</dbReference>
<organism evidence="1 2">
    <name type="scientific">Clostridium hominis</name>
    <dbReference type="NCBI Taxonomy" id="2763036"/>
    <lineage>
        <taxon>Bacteria</taxon>
        <taxon>Bacillati</taxon>
        <taxon>Bacillota</taxon>
        <taxon>Clostridia</taxon>
        <taxon>Eubacteriales</taxon>
        <taxon>Clostridiaceae</taxon>
        <taxon>Clostridium</taxon>
    </lineage>
</organism>
<accession>A0ABR7D9Q7</accession>
<dbReference type="Gene3D" id="2.10.270.10">
    <property type="entry name" value="Cholin Binding"/>
    <property type="match status" value="1"/>
</dbReference>
<sequence length="64" mass="7791">MAIGDLEDNFNWYLFDINGYSETGWQSKNNKWYYYDNITADIEREIWQNNGVEVIANENEWNIY</sequence>
<dbReference type="EMBL" id="JACOOO010000004">
    <property type="protein sequence ID" value="MBC5628078.1"/>
    <property type="molecule type" value="Genomic_DNA"/>
</dbReference>
<dbReference type="RefSeq" id="WP_186859344.1">
    <property type="nucleotide sequence ID" value="NZ_JACOOO010000004.1"/>
</dbReference>
<evidence type="ECO:0000313" key="1">
    <source>
        <dbReference type="EMBL" id="MBC5628078.1"/>
    </source>
</evidence>
<reference evidence="1 2" key="1">
    <citation type="submission" date="2020-08" db="EMBL/GenBank/DDBJ databases">
        <title>Genome public.</title>
        <authorList>
            <person name="Liu C."/>
            <person name="Sun Q."/>
        </authorList>
    </citation>
    <scope>NUCLEOTIDE SEQUENCE [LARGE SCALE GENOMIC DNA]</scope>
    <source>
        <strain evidence="1 2">NSJ-6</strain>
    </source>
</reference>
<evidence type="ECO:0000313" key="2">
    <source>
        <dbReference type="Proteomes" id="UP000596929"/>
    </source>
</evidence>